<dbReference type="OrthoDB" id="158697at2"/>
<proteinExistence type="predicted"/>
<accession>M1PA76</accession>
<dbReference type="AlphaFoldDB" id="M1PA76"/>
<dbReference type="EMBL" id="CP003697">
    <property type="protein sequence ID" value="AGF73566.1"/>
    <property type="molecule type" value="Genomic_DNA"/>
</dbReference>
<dbReference type="RefSeq" id="WP_015401980.1">
    <property type="nucleotide sequence ID" value="NC_020302.1"/>
</dbReference>
<dbReference type="STRING" id="1121362.A605_12850"/>
<organism evidence="1 2">
    <name type="scientific">Corynebacterium halotolerans YIM 70093 = DSM 44683</name>
    <dbReference type="NCBI Taxonomy" id="1121362"/>
    <lineage>
        <taxon>Bacteria</taxon>
        <taxon>Bacillati</taxon>
        <taxon>Actinomycetota</taxon>
        <taxon>Actinomycetes</taxon>
        <taxon>Mycobacteriales</taxon>
        <taxon>Corynebacteriaceae</taxon>
        <taxon>Corynebacterium</taxon>
    </lineage>
</organism>
<dbReference type="PATRIC" id="fig|1121362.3.peg.2612"/>
<dbReference type="Proteomes" id="UP000011723">
    <property type="component" value="Chromosome"/>
</dbReference>
<reference evidence="1 2" key="1">
    <citation type="journal article" date="2012" name="Stand. Genomic Sci.">
        <title>Genome sequence of the halotolerant bacterium Corynebacterium halotolerans type strain YIM 70093(T) (= DSM 44683(T)).</title>
        <authorList>
            <person name="Ruckert C."/>
            <person name="Albersmeier A."/>
            <person name="Al-Dilaimi A."/>
            <person name="Niehaus K."/>
            <person name="Szczepanowski R."/>
            <person name="Kalinowski J."/>
        </authorList>
    </citation>
    <scope>NUCLEOTIDE SEQUENCE [LARGE SCALE GENOMIC DNA]</scope>
    <source>
        <strain evidence="1">YIM 70093</strain>
    </source>
</reference>
<name>M1PA76_9CORY</name>
<evidence type="ECO:0008006" key="3">
    <source>
        <dbReference type="Google" id="ProtNLM"/>
    </source>
</evidence>
<gene>
    <name evidence="1" type="ORF">A605_12850</name>
</gene>
<keyword evidence="2" id="KW-1185">Reference proteome</keyword>
<dbReference type="KEGG" id="chn:A605_12850"/>
<protein>
    <recommendedName>
        <fullName evidence="3">PIN domain-containing protein</fullName>
    </recommendedName>
</protein>
<dbReference type="eggNOG" id="ENOG5032X63">
    <property type="taxonomic scope" value="Bacteria"/>
</dbReference>
<dbReference type="HOGENOM" id="CLU_132620_0_0_11"/>
<evidence type="ECO:0000313" key="2">
    <source>
        <dbReference type="Proteomes" id="UP000011723"/>
    </source>
</evidence>
<sequence length="155" mass="17209">MRNVIFLDTSVVCNIIPVPGLDQNSEEIKLEMANQMKSGTDFILPITTVIETGNHIAQVPNGDLRRTTAERFRSTLQMVIEGKAPWILHDIPWDKDFLMRFLAGAGTGSTYVEHATSQVGAGDLCILTEREQYADRTGINAGIWTLDRGLDAYNL</sequence>
<evidence type="ECO:0000313" key="1">
    <source>
        <dbReference type="EMBL" id="AGF73566.1"/>
    </source>
</evidence>